<protein>
    <recommendedName>
        <fullName evidence="5">DUF3176 domain containing protein</fullName>
    </recommendedName>
</protein>
<dbReference type="PANTHER" id="PTHR35394:SF5">
    <property type="entry name" value="DUF3176 DOMAIN-CONTAINING PROTEIN"/>
    <property type="match status" value="1"/>
</dbReference>
<feature type="transmembrane region" description="Helical" evidence="2">
    <location>
        <begin position="146"/>
        <end position="167"/>
    </location>
</feature>
<dbReference type="AlphaFoldDB" id="A0A553HVZ9"/>
<feature type="compositionally biased region" description="Polar residues" evidence="1">
    <location>
        <begin position="1"/>
        <end position="21"/>
    </location>
</feature>
<evidence type="ECO:0000313" key="4">
    <source>
        <dbReference type="Proteomes" id="UP000319160"/>
    </source>
</evidence>
<dbReference type="EMBL" id="VFLP01000039">
    <property type="protein sequence ID" value="TRX92134.1"/>
    <property type="molecule type" value="Genomic_DNA"/>
</dbReference>
<feature type="transmembrane region" description="Helical" evidence="2">
    <location>
        <begin position="214"/>
        <end position="232"/>
    </location>
</feature>
<comment type="caution">
    <text evidence="3">The sequence shown here is derived from an EMBL/GenBank/DDBJ whole genome shotgun (WGS) entry which is preliminary data.</text>
</comment>
<evidence type="ECO:0000256" key="1">
    <source>
        <dbReference type="SAM" id="MobiDB-lite"/>
    </source>
</evidence>
<name>A0A553HVZ9_9PEZI</name>
<dbReference type="STRING" id="2512241.A0A553HVZ9"/>
<dbReference type="InterPro" id="IPR021514">
    <property type="entry name" value="DUF3176"/>
</dbReference>
<dbReference type="PANTHER" id="PTHR35394">
    <property type="entry name" value="DUF3176 DOMAIN-CONTAINING PROTEIN"/>
    <property type="match status" value="1"/>
</dbReference>
<evidence type="ECO:0000256" key="2">
    <source>
        <dbReference type="SAM" id="Phobius"/>
    </source>
</evidence>
<accession>A0A553HVZ9</accession>
<organism evidence="3 4">
    <name type="scientific">Xylaria flabelliformis</name>
    <dbReference type="NCBI Taxonomy" id="2512241"/>
    <lineage>
        <taxon>Eukaryota</taxon>
        <taxon>Fungi</taxon>
        <taxon>Dikarya</taxon>
        <taxon>Ascomycota</taxon>
        <taxon>Pezizomycotina</taxon>
        <taxon>Sordariomycetes</taxon>
        <taxon>Xylariomycetidae</taxon>
        <taxon>Xylariales</taxon>
        <taxon>Xylariaceae</taxon>
        <taxon>Xylaria</taxon>
    </lineage>
</organism>
<feature type="transmembrane region" description="Helical" evidence="2">
    <location>
        <begin position="114"/>
        <end position="134"/>
    </location>
</feature>
<keyword evidence="2" id="KW-0812">Transmembrane</keyword>
<evidence type="ECO:0000313" key="3">
    <source>
        <dbReference type="EMBL" id="TRX92134.1"/>
    </source>
</evidence>
<feature type="region of interest" description="Disordered" evidence="1">
    <location>
        <begin position="1"/>
        <end position="29"/>
    </location>
</feature>
<reference evidence="4" key="1">
    <citation type="submission" date="2019-06" db="EMBL/GenBank/DDBJ databases">
        <title>Draft genome sequence of the griseofulvin-producing fungus Xylaria cubensis strain G536.</title>
        <authorList>
            <person name="Mead M.E."/>
            <person name="Raja H.A."/>
            <person name="Steenwyk J.L."/>
            <person name="Knowles S.L."/>
            <person name="Oberlies N.H."/>
            <person name="Rokas A."/>
        </authorList>
    </citation>
    <scope>NUCLEOTIDE SEQUENCE [LARGE SCALE GENOMIC DNA]</scope>
    <source>
        <strain evidence="4">G536</strain>
    </source>
</reference>
<keyword evidence="2" id="KW-0472">Membrane</keyword>
<keyword evidence="4" id="KW-1185">Reference proteome</keyword>
<keyword evidence="2" id="KW-1133">Transmembrane helix</keyword>
<dbReference type="OrthoDB" id="5376804at2759"/>
<evidence type="ECO:0008006" key="5">
    <source>
        <dbReference type="Google" id="ProtNLM"/>
    </source>
</evidence>
<proteinExistence type="predicted"/>
<dbReference type="Proteomes" id="UP000319160">
    <property type="component" value="Unassembled WGS sequence"/>
</dbReference>
<dbReference type="Pfam" id="PF11374">
    <property type="entry name" value="DUF3176"/>
    <property type="match status" value="1"/>
</dbReference>
<gene>
    <name evidence="3" type="ORF">FHL15_007001</name>
</gene>
<feature type="transmembrane region" description="Helical" evidence="2">
    <location>
        <begin position="556"/>
        <end position="581"/>
    </location>
</feature>
<sequence>MESNGTQNPPQGHLYSYNQPYDQPYEQPYDQPYDATHYQDNMDQTHYNNSMAHQYDSSQEYPMHDSAMPQASDMPKENNTQWHTVTEMPQTTASKPPSKITWWDRINYGWTPEVLSAVFSVIFLLALIILLSRLDGRPISTWTIAVSPNAVVAILSIASKASLIYALGQTISQLKWLHLTKKPDSLDDLQHYDDASRGPLGAFRMFFKVRSGHFIAYLGCVIILLALAFEPFSQQLLHFVERVVVIDGIQSSVSFSSTYDFQFEGVDGASSAIVGPRDNPMTAAAVNGVYDVVKDPPFDCPGTACTYPTFTTLGVCSECADITKTIAVKRFNTTYQLYSFTTPNNLTMQASALSDAHSGFKHTLTNATAKSLNPSYAGLGMPVRTGIIRFPDNQSDGSRSTAQNWMKTMQAYECTISYCGRQYSGWNLTNGTISQGEENIIKLNNTDDPTRGGLYRLLKPLDPTQSLGDYAANNSFMINFLDGENMDMILSSIFTISNQVAATQQIGASALYASPDVIKTMDNVAKGMSYHMMAGPNSTKVYGDVFATLAYMEVHWPWITLLVAIVVVSAACLAAAMWMTYKEKQLIWKSSLKPLLLPDVSYMLTSSGEEPMDNQMQMRARTTTIASHLAK</sequence>